<name>A0A841T6B2_9BACL</name>
<evidence type="ECO:0000313" key="1">
    <source>
        <dbReference type="EMBL" id="MBB6637600.1"/>
    </source>
</evidence>
<protein>
    <submittedName>
        <fullName evidence="1">Uncharacterized protein</fullName>
    </submittedName>
</protein>
<keyword evidence="2" id="KW-1185">Reference proteome</keyword>
<dbReference type="EMBL" id="JACJVQ010000024">
    <property type="protein sequence ID" value="MBB6637600.1"/>
    <property type="molecule type" value="Genomic_DNA"/>
</dbReference>
<sequence>MYPKVGSPKKVTMKWLDKAFAPLKDYLDAHHPENAKAIMGWMTYKGNFDDLYCYENRMTQGYIEFDRSGQLIRCSDNALDHEYELGYERIPVKTESIHPNVDRWIDRTVSAKKADIFREELRLFLQHVWGPMANYDFSDLKANYPLQGSGSPYCLYVYPSRFSKMIAFQFVGDEIVEKNCSLREYQKFEKSEREFMYQGWHLVTLIREFLAFEPDLSTTREVVRKGCEWADMRIDENTEFVLTAEARRMLEELEKEESKK</sequence>
<dbReference type="RefSeq" id="WP_185122810.1">
    <property type="nucleotide sequence ID" value="NZ_JACJVQ010000024.1"/>
</dbReference>
<accession>A0A841T6B2</accession>
<proteinExistence type="predicted"/>
<organism evidence="1 2">
    <name type="scientific">Cohnella thailandensis</name>
    <dbReference type="NCBI Taxonomy" id="557557"/>
    <lineage>
        <taxon>Bacteria</taxon>
        <taxon>Bacillati</taxon>
        <taxon>Bacillota</taxon>
        <taxon>Bacilli</taxon>
        <taxon>Bacillales</taxon>
        <taxon>Paenibacillaceae</taxon>
        <taxon>Cohnella</taxon>
    </lineage>
</organism>
<comment type="caution">
    <text evidence="1">The sequence shown here is derived from an EMBL/GenBank/DDBJ whole genome shotgun (WGS) entry which is preliminary data.</text>
</comment>
<reference evidence="1 2" key="1">
    <citation type="submission" date="2020-08" db="EMBL/GenBank/DDBJ databases">
        <title>Cohnella phylogeny.</title>
        <authorList>
            <person name="Dunlap C."/>
        </authorList>
    </citation>
    <scope>NUCLEOTIDE SEQUENCE [LARGE SCALE GENOMIC DNA]</scope>
    <source>
        <strain evidence="1 2">DSM 25241</strain>
    </source>
</reference>
<dbReference type="Proteomes" id="UP000535838">
    <property type="component" value="Unassembled WGS sequence"/>
</dbReference>
<evidence type="ECO:0000313" key="2">
    <source>
        <dbReference type="Proteomes" id="UP000535838"/>
    </source>
</evidence>
<gene>
    <name evidence="1" type="ORF">H7B67_26050</name>
</gene>
<dbReference type="AlphaFoldDB" id="A0A841T6B2"/>